<accession>A0A1T5FBR9</accession>
<organism evidence="2 3">
    <name type="scientific">Dyadobacter psychrophilus</name>
    <dbReference type="NCBI Taxonomy" id="651661"/>
    <lineage>
        <taxon>Bacteria</taxon>
        <taxon>Pseudomonadati</taxon>
        <taxon>Bacteroidota</taxon>
        <taxon>Cytophagia</taxon>
        <taxon>Cytophagales</taxon>
        <taxon>Spirosomataceae</taxon>
        <taxon>Dyadobacter</taxon>
    </lineage>
</organism>
<evidence type="ECO:0000313" key="3">
    <source>
        <dbReference type="Proteomes" id="UP000190897"/>
    </source>
</evidence>
<protein>
    <recommendedName>
        <fullName evidence="4">Por secretion system C-terminal sorting domain-containing protein</fullName>
    </recommendedName>
</protein>
<gene>
    <name evidence="2" type="ORF">SAMN05660293_03012</name>
</gene>
<keyword evidence="3" id="KW-1185">Reference proteome</keyword>
<keyword evidence="1" id="KW-0732">Signal</keyword>
<dbReference type="Proteomes" id="UP000190897">
    <property type="component" value="Unassembled WGS sequence"/>
</dbReference>
<feature type="chain" id="PRO_5012368945" description="Por secretion system C-terminal sorting domain-containing protein" evidence="1">
    <location>
        <begin position="25"/>
        <end position="126"/>
    </location>
</feature>
<evidence type="ECO:0000256" key="1">
    <source>
        <dbReference type="SAM" id="SignalP"/>
    </source>
</evidence>
<proteinExistence type="predicted"/>
<dbReference type="RefSeq" id="WP_141110308.1">
    <property type="nucleotide sequence ID" value="NZ_FUZA01000003.1"/>
</dbReference>
<evidence type="ECO:0008006" key="4">
    <source>
        <dbReference type="Google" id="ProtNLM"/>
    </source>
</evidence>
<dbReference type="EMBL" id="FUZA01000003">
    <property type="protein sequence ID" value="SKB93594.1"/>
    <property type="molecule type" value="Genomic_DNA"/>
</dbReference>
<dbReference type="AlphaFoldDB" id="A0A1T5FBR9"/>
<evidence type="ECO:0000313" key="2">
    <source>
        <dbReference type="EMBL" id="SKB93594.1"/>
    </source>
</evidence>
<name>A0A1T5FBR9_9BACT</name>
<reference evidence="3" key="1">
    <citation type="submission" date="2017-02" db="EMBL/GenBank/DDBJ databases">
        <authorList>
            <person name="Varghese N."/>
            <person name="Submissions S."/>
        </authorList>
    </citation>
    <scope>NUCLEOTIDE SEQUENCE [LARGE SCALE GENOMIC DNA]</scope>
    <source>
        <strain evidence="3">DSM 22270</strain>
    </source>
</reference>
<feature type="signal peptide" evidence="1">
    <location>
        <begin position="1"/>
        <end position="24"/>
    </location>
</feature>
<dbReference type="OrthoDB" id="961604at2"/>
<sequence length="126" mass="14221">MKTSFRTFALVIAFVASFSFTAFADEKENKKVTGFGTGIFVSKTHKLFVSVDKYNDAHAVLTLTDKSGKAIYHETLNKRIDKIRKVLDINNLPAGSYTIEIFSNGERYSKTIEVAEKYTQRAISLR</sequence>